<evidence type="ECO:0000313" key="2">
    <source>
        <dbReference type="Proteomes" id="UP001597479"/>
    </source>
</evidence>
<dbReference type="Pfam" id="PF05120">
    <property type="entry name" value="GvpG"/>
    <property type="match status" value="1"/>
</dbReference>
<gene>
    <name evidence="1" type="ORF">ACFS27_02720</name>
</gene>
<evidence type="ECO:0000313" key="1">
    <source>
        <dbReference type="EMBL" id="MFD2792453.1"/>
    </source>
</evidence>
<name>A0ABW5VL61_9MICO</name>
<dbReference type="Proteomes" id="UP001597479">
    <property type="component" value="Unassembled WGS sequence"/>
</dbReference>
<keyword evidence="2" id="KW-1185">Reference proteome</keyword>
<dbReference type="EMBL" id="JBHUOG010000001">
    <property type="protein sequence ID" value="MFD2792453.1"/>
    <property type="molecule type" value="Genomic_DNA"/>
</dbReference>
<dbReference type="RefSeq" id="WP_377180085.1">
    <property type="nucleotide sequence ID" value="NZ_JBHUOG010000001.1"/>
</dbReference>
<reference evidence="2" key="1">
    <citation type="journal article" date="2019" name="Int. J. Syst. Evol. Microbiol.">
        <title>The Global Catalogue of Microorganisms (GCM) 10K type strain sequencing project: providing services to taxonomists for standard genome sequencing and annotation.</title>
        <authorList>
            <consortium name="The Broad Institute Genomics Platform"/>
            <consortium name="The Broad Institute Genome Sequencing Center for Infectious Disease"/>
            <person name="Wu L."/>
            <person name="Ma J."/>
        </authorList>
    </citation>
    <scope>NUCLEOTIDE SEQUENCE [LARGE SCALE GENOMIC DNA]</scope>
    <source>
        <strain evidence="2">CCM 7044</strain>
    </source>
</reference>
<organism evidence="1 2">
    <name type="scientific">Promicromonospora vindobonensis</name>
    <dbReference type="NCBI Taxonomy" id="195748"/>
    <lineage>
        <taxon>Bacteria</taxon>
        <taxon>Bacillati</taxon>
        <taxon>Actinomycetota</taxon>
        <taxon>Actinomycetes</taxon>
        <taxon>Micrococcales</taxon>
        <taxon>Promicromonosporaceae</taxon>
        <taxon>Promicromonospora</taxon>
    </lineage>
</organism>
<protein>
    <submittedName>
        <fullName evidence="1">Gas vesicle protein GvpG</fullName>
    </submittedName>
</protein>
<proteinExistence type="predicted"/>
<accession>A0ABW5VL61</accession>
<dbReference type="InterPro" id="IPR007804">
    <property type="entry name" value="GvpG"/>
</dbReference>
<sequence length="82" mass="9242">MGLFSALVSLPLAPVRGVVWIAEQVRDEAEREYYDADTIRRQLEDVAEARENGSIDDEEADALEEALVARLIEANRRRREGG</sequence>
<comment type="caution">
    <text evidence="1">The sequence shown here is derived from an EMBL/GenBank/DDBJ whole genome shotgun (WGS) entry which is preliminary data.</text>
</comment>